<reference evidence="1" key="1">
    <citation type="journal article" date="2021" name="PeerJ">
        <title>Extensive microbial diversity within the chicken gut microbiome revealed by metagenomics and culture.</title>
        <authorList>
            <person name="Gilroy R."/>
            <person name="Ravi A."/>
            <person name="Getino M."/>
            <person name="Pursley I."/>
            <person name="Horton D.L."/>
            <person name="Alikhan N.F."/>
            <person name="Baker D."/>
            <person name="Gharbi K."/>
            <person name="Hall N."/>
            <person name="Watson M."/>
            <person name="Adriaenssens E.M."/>
            <person name="Foster-Nyarko E."/>
            <person name="Jarju S."/>
            <person name="Secka A."/>
            <person name="Antonio M."/>
            <person name="Oren A."/>
            <person name="Chaudhuri R.R."/>
            <person name="La Ragione R."/>
            <person name="Hildebrand F."/>
            <person name="Pallen M.J."/>
        </authorList>
    </citation>
    <scope>NUCLEOTIDE SEQUENCE</scope>
    <source>
        <strain evidence="1">CHK192-19661</strain>
    </source>
</reference>
<organism evidence="1 2">
    <name type="scientific">Candidatus Borkfalkia avicola</name>
    <dbReference type="NCBI Taxonomy" id="2838503"/>
    <lineage>
        <taxon>Bacteria</taxon>
        <taxon>Bacillati</taxon>
        <taxon>Bacillota</taxon>
        <taxon>Clostridia</taxon>
        <taxon>Christensenellales</taxon>
        <taxon>Christensenellaceae</taxon>
        <taxon>Candidatus Borkfalkia</taxon>
    </lineage>
</organism>
<dbReference type="EMBL" id="DXCF01000004">
    <property type="protein sequence ID" value="HIZ09121.1"/>
    <property type="molecule type" value="Genomic_DNA"/>
</dbReference>
<dbReference type="Proteomes" id="UP000824025">
    <property type="component" value="Unassembled WGS sequence"/>
</dbReference>
<sequence>MSDKIPDFIKDATNVYRTKGYIVCQVIGIQYDCKENNVVFSHDTYYRRTPERDRQYEVFFCHRRHIDGKRLPSTMYARTYKD</sequence>
<evidence type="ECO:0000313" key="1">
    <source>
        <dbReference type="EMBL" id="HIZ09121.1"/>
    </source>
</evidence>
<evidence type="ECO:0000313" key="2">
    <source>
        <dbReference type="Proteomes" id="UP000824025"/>
    </source>
</evidence>
<reference evidence="1" key="2">
    <citation type="submission" date="2021-04" db="EMBL/GenBank/DDBJ databases">
        <authorList>
            <person name="Gilroy R."/>
        </authorList>
    </citation>
    <scope>NUCLEOTIDE SEQUENCE</scope>
    <source>
        <strain evidence="1">CHK192-19661</strain>
    </source>
</reference>
<dbReference type="AlphaFoldDB" id="A0A9D2D5S8"/>
<accession>A0A9D2D5S8</accession>
<gene>
    <name evidence="1" type="ORF">H9726_01410</name>
</gene>
<proteinExistence type="predicted"/>
<protein>
    <submittedName>
        <fullName evidence="1">Uncharacterized protein</fullName>
    </submittedName>
</protein>
<name>A0A9D2D5S8_9FIRM</name>
<comment type="caution">
    <text evidence="1">The sequence shown here is derived from an EMBL/GenBank/DDBJ whole genome shotgun (WGS) entry which is preliminary data.</text>
</comment>